<dbReference type="CDD" id="cd09917">
    <property type="entry name" value="F-box_SF"/>
    <property type="match status" value="1"/>
</dbReference>
<dbReference type="EMBL" id="JACAZI010000010">
    <property type="protein sequence ID" value="KAF7350527.1"/>
    <property type="molecule type" value="Genomic_DNA"/>
</dbReference>
<evidence type="ECO:0008006" key="3">
    <source>
        <dbReference type="Google" id="ProtNLM"/>
    </source>
</evidence>
<reference evidence="1" key="1">
    <citation type="submission" date="2020-05" db="EMBL/GenBank/DDBJ databases">
        <title>Mycena genomes resolve the evolution of fungal bioluminescence.</title>
        <authorList>
            <person name="Tsai I.J."/>
        </authorList>
    </citation>
    <scope>NUCLEOTIDE SEQUENCE</scope>
    <source>
        <strain evidence="1">CCC161011</strain>
    </source>
</reference>
<dbReference type="Gene3D" id="3.80.10.10">
    <property type="entry name" value="Ribonuclease Inhibitor"/>
    <property type="match status" value="1"/>
</dbReference>
<protein>
    <recommendedName>
        <fullName evidence="3">F-box domain-containing protein</fullName>
    </recommendedName>
</protein>
<name>A0A8H6Y2B7_9AGAR</name>
<dbReference type="SUPFAM" id="SSF52047">
    <property type="entry name" value="RNI-like"/>
    <property type="match status" value="1"/>
</dbReference>
<keyword evidence="2" id="KW-1185">Reference proteome</keyword>
<accession>A0A8H6Y2B7</accession>
<gene>
    <name evidence="1" type="ORF">MVEN_01358300</name>
</gene>
<proteinExistence type="predicted"/>
<dbReference type="OrthoDB" id="2912669at2759"/>
<evidence type="ECO:0000313" key="1">
    <source>
        <dbReference type="EMBL" id="KAF7350527.1"/>
    </source>
</evidence>
<dbReference type="SUPFAM" id="SSF81383">
    <property type="entry name" value="F-box domain"/>
    <property type="match status" value="1"/>
</dbReference>
<comment type="caution">
    <text evidence="1">The sequence shown here is derived from an EMBL/GenBank/DDBJ whole genome shotgun (WGS) entry which is preliminary data.</text>
</comment>
<dbReference type="InterPro" id="IPR032675">
    <property type="entry name" value="LRR_dom_sf"/>
</dbReference>
<sequence length="361" mass="40775">MTIQLPPELIEEVLGHLAEDPGTLRTCSLVCRAWVPRTRSYLFETWKLTPRNMSGYCKLLHSPCVTFLAHVHGIHAPKRCWKEKDSRLVADLRRLTGVRTLTMSGIVHDSNANGPFRTFLSAFPLVTRLVLVSCNFGQQTVPLFDMICVFPALQELRIRDMSGALADPPAIAVPPHRLRSLDLGLKQTGPILEWLHAFNRLSNVDSLVLPLLKQKHVSTVRTALRRLGGALHHLTITLTWFPGSTSVDVDASTVFEFSLHPNLKTLTICDCPWTGPGFDPNRMFQFIATLESPSLERLMLDLLNLSLYRESDWASFDAFLTSSRFPHLRKVVFTRLRWDGDYQFLRGALPLLENLGMLAII</sequence>
<dbReference type="AlphaFoldDB" id="A0A8H6Y2B7"/>
<dbReference type="InterPro" id="IPR036047">
    <property type="entry name" value="F-box-like_dom_sf"/>
</dbReference>
<dbReference type="Proteomes" id="UP000620124">
    <property type="component" value="Unassembled WGS sequence"/>
</dbReference>
<organism evidence="1 2">
    <name type="scientific">Mycena venus</name>
    <dbReference type="NCBI Taxonomy" id="2733690"/>
    <lineage>
        <taxon>Eukaryota</taxon>
        <taxon>Fungi</taxon>
        <taxon>Dikarya</taxon>
        <taxon>Basidiomycota</taxon>
        <taxon>Agaricomycotina</taxon>
        <taxon>Agaricomycetes</taxon>
        <taxon>Agaricomycetidae</taxon>
        <taxon>Agaricales</taxon>
        <taxon>Marasmiineae</taxon>
        <taxon>Mycenaceae</taxon>
        <taxon>Mycena</taxon>
    </lineage>
</organism>
<evidence type="ECO:0000313" key="2">
    <source>
        <dbReference type="Proteomes" id="UP000620124"/>
    </source>
</evidence>